<dbReference type="GO" id="GO:0003735">
    <property type="term" value="F:structural constituent of ribosome"/>
    <property type="evidence" value="ECO:0007669"/>
    <property type="project" value="InterPro"/>
</dbReference>
<evidence type="ECO:0000256" key="7">
    <source>
        <dbReference type="HAMAP-Rule" id="MF_01315"/>
    </source>
</evidence>
<dbReference type="Proteomes" id="UP000178039">
    <property type="component" value="Unassembled WGS sequence"/>
</dbReference>
<dbReference type="SUPFAM" id="SSF46946">
    <property type="entry name" value="S13-like H2TH domain"/>
    <property type="match status" value="1"/>
</dbReference>
<dbReference type="GO" id="GO:0005829">
    <property type="term" value="C:cytosol"/>
    <property type="evidence" value="ECO:0007669"/>
    <property type="project" value="TreeGrafter"/>
</dbReference>
<dbReference type="FunFam" id="1.10.8.50:FF:000001">
    <property type="entry name" value="30S ribosomal protein S13"/>
    <property type="match status" value="1"/>
</dbReference>
<keyword evidence="2 7" id="KW-0699">rRNA-binding</keyword>
<keyword evidence="4 7" id="KW-0689">Ribosomal protein</keyword>
<gene>
    <name evidence="7" type="primary">rpsM</name>
    <name evidence="10" type="ORF">A3H86_02350</name>
</gene>
<proteinExistence type="inferred from homology"/>
<feature type="region of interest" description="Disordered" evidence="9">
    <location>
        <begin position="96"/>
        <end position="145"/>
    </location>
</feature>
<reference evidence="10 11" key="1">
    <citation type="journal article" date="2016" name="Nat. Commun.">
        <title>Thousands of microbial genomes shed light on interconnected biogeochemical processes in an aquifer system.</title>
        <authorList>
            <person name="Anantharaman K."/>
            <person name="Brown C.T."/>
            <person name="Hug L.A."/>
            <person name="Sharon I."/>
            <person name="Castelle C.J."/>
            <person name="Probst A.J."/>
            <person name="Thomas B.C."/>
            <person name="Singh A."/>
            <person name="Wilkins M.J."/>
            <person name="Karaoz U."/>
            <person name="Brodie E.L."/>
            <person name="Williams K.H."/>
            <person name="Hubbard S.S."/>
            <person name="Banfield J.F."/>
        </authorList>
    </citation>
    <scope>NUCLEOTIDE SEQUENCE [LARGE SCALE GENOMIC DNA]</scope>
</reference>
<accession>A0A1F7JS60</accession>
<dbReference type="PROSITE" id="PS50159">
    <property type="entry name" value="RIBOSOMAL_S13_2"/>
    <property type="match status" value="1"/>
</dbReference>
<dbReference type="GO" id="GO:0015935">
    <property type="term" value="C:small ribosomal subunit"/>
    <property type="evidence" value="ECO:0007669"/>
    <property type="project" value="TreeGrafter"/>
</dbReference>
<dbReference type="GO" id="GO:0019843">
    <property type="term" value="F:rRNA binding"/>
    <property type="evidence" value="ECO:0007669"/>
    <property type="project" value="UniProtKB-UniRule"/>
</dbReference>
<dbReference type="GO" id="GO:0000049">
    <property type="term" value="F:tRNA binding"/>
    <property type="evidence" value="ECO:0007669"/>
    <property type="project" value="UniProtKB-UniRule"/>
</dbReference>
<dbReference type="PROSITE" id="PS00646">
    <property type="entry name" value="RIBOSOMAL_S13_1"/>
    <property type="match status" value="1"/>
</dbReference>
<comment type="caution">
    <text evidence="10">The sequence shown here is derived from an EMBL/GenBank/DDBJ whole genome shotgun (WGS) entry which is preliminary data.</text>
</comment>
<dbReference type="InterPro" id="IPR018269">
    <property type="entry name" value="Ribosomal_uS13_CS"/>
</dbReference>
<dbReference type="PANTHER" id="PTHR10871:SF1">
    <property type="entry name" value="SMALL RIBOSOMAL SUBUNIT PROTEIN US13M"/>
    <property type="match status" value="1"/>
</dbReference>
<evidence type="ECO:0000256" key="1">
    <source>
        <dbReference type="ARBA" id="ARBA00008080"/>
    </source>
</evidence>
<evidence type="ECO:0000256" key="3">
    <source>
        <dbReference type="ARBA" id="ARBA00022884"/>
    </source>
</evidence>
<dbReference type="HAMAP" id="MF_01315">
    <property type="entry name" value="Ribosomal_uS13"/>
    <property type="match status" value="1"/>
</dbReference>
<comment type="function">
    <text evidence="7">Located at the top of the head of the 30S subunit, it contacts several helices of the 16S rRNA. In the 70S ribosome it contacts the 23S rRNA (bridge B1a) and protein L5 of the 50S subunit (bridge B1b), connecting the 2 subunits; these bridges are implicated in subunit movement. Contacts the tRNAs in the A and P-sites.</text>
</comment>
<keyword evidence="7" id="KW-0820">tRNA-binding</keyword>
<dbReference type="Pfam" id="PF00416">
    <property type="entry name" value="Ribosomal_S13"/>
    <property type="match status" value="1"/>
</dbReference>
<dbReference type="AlphaFoldDB" id="A0A1F7JS60"/>
<organism evidence="10 11">
    <name type="scientific">Candidatus Roizmanbacteria bacterium RIFCSPLOWO2_02_FULL_41_9</name>
    <dbReference type="NCBI Taxonomy" id="1802077"/>
    <lineage>
        <taxon>Bacteria</taxon>
        <taxon>Candidatus Roizmaniibacteriota</taxon>
    </lineage>
</organism>
<dbReference type="PANTHER" id="PTHR10871">
    <property type="entry name" value="30S RIBOSOMAL PROTEIN S13/40S RIBOSOMAL PROTEIN S18"/>
    <property type="match status" value="1"/>
</dbReference>
<dbReference type="GO" id="GO:0006412">
    <property type="term" value="P:translation"/>
    <property type="evidence" value="ECO:0007669"/>
    <property type="project" value="UniProtKB-UniRule"/>
</dbReference>
<keyword evidence="3 7" id="KW-0694">RNA-binding</keyword>
<dbReference type="PIRSF" id="PIRSF002134">
    <property type="entry name" value="Ribosomal_S13"/>
    <property type="match status" value="1"/>
</dbReference>
<comment type="subunit">
    <text evidence="7">Part of the 30S ribosomal subunit. Forms a loose heterodimer with protein S19. Forms two bridges to the 50S subunit in the 70S ribosome.</text>
</comment>
<evidence type="ECO:0000256" key="2">
    <source>
        <dbReference type="ARBA" id="ARBA00022730"/>
    </source>
</evidence>
<feature type="compositionally biased region" description="Basic residues" evidence="9">
    <location>
        <begin position="101"/>
        <end position="116"/>
    </location>
</feature>
<evidence type="ECO:0000313" key="11">
    <source>
        <dbReference type="Proteomes" id="UP000178039"/>
    </source>
</evidence>
<keyword evidence="5 7" id="KW-0687">Ribonucleoprotein</keyword>
<dbReference type="Gene3D" id="4.10.910.10">
    <property type="entry name" value="30s ribosomal protein s13, domain 2"/>
    <property type="match status" value="1"/>
</dbReference>
<evidence type="ECO:0000256" key="4">
    <source>
        <dbReference type="ARBA" id="ARBA00022980"/>
    </source>
</evidence>
<dbReference type="Gene3D" id="1.10.8.50">
    <property type="match status" value="1"/>
</dbReference>
<evidence type="ECO:0000313" key="10">
    <source>
        <dbReference type="EMBL" id="OGK58443.1"/>
    </source>
</evidence>
<evidence type="ECO:0000256" key="9">
    <source>
        <dbReference type="SAM" id="MobiDB-lite"/>
    </source>
</evidence>
<evidence type="ECO:0000256" key="5">
    <source>
        <dbReference type="ARBA" id="ARBA00023274"/>
    </source>
</evidence>
<dbReference type="InterPro" id="IPR010979">
    <property type="entry name" value="Ribosomal_uS13-like_H2TH"/>
</dbReference>
<comment type="similarity">
    <text evidence="1 7 8">Belongs to the universal ribosomal protein uS13 family.</text>
</comment>
<name>A0A1F7JS60_9BACT</name>
<dbReference type="InterPro" id="IPR019980">
    <property type="entry name" value="Ribosomal_uS13_bac-type"/>
</dbReference>
<dbReference type="InterPro" id="IPR027437">
    <property type="entry name" value="Rbsml_uS13_C"/>
</dbReference>
<protein>
    <recommendedName>
        <fullName evidence="6 7">Small ribosomal subunit protein uS13</fullName>
    </recommendedName>
</protein>
<evidence type="ECO:0000256" key="8">
    <source>
        <dbReference type="RuleBase" id="RU003830"/>
    </source>
</evidence>
<dbReference type="NCBIfam" id="TIGR03631">
    <property type="entry name" value="uS13_bact"/>
    <property type="match status" value="1"/>
</dbReference>
<dbReference type="EMBL" id="MGBB01000001">
    <property type="protein sequence ID" value="OGK58443.1"/>
    <property type="molecule type" value="Genomic_DNA"/>
</dbReference>
<evidence type="ECO:0000256" key="6">
    <source>
        <dbReference type="ARBA" id="ARBA00035166"/>
    </source>
</evidence>
<sequence>MARILGVVLPDEKRIDFALTLLYGIGWSASKTILKKTGIDTGKKVKAISEDEIKKIIGIIEKSFKVEGDLREEVNENIKRLREIASYRGLRHSRGLPVRGQRTRSNARTKRGKRKTVGALKKEAWAKVEQGQPKAATPTDKPASK</sequence>
<dbReference type="InterPro" id="IPR001892">
    <property type="entry name" value="Ribosomal_uS13"/>
</dbReference>